<dbReference type="EMBL" id="JH688373">
    <property type="protein sequence ID" value="EJD33195.1"/>
    <property type="molecule type" value="Genomic_DNA"/>
</dbReference>
<organism evidence="2 3">
    <name type="scientific">Auricularia subglabra (strain TFB-10046 / SS5)</name>
    <name type="common">White-rot fungus</name>
    <name type="synonym">Auricularia delicata (strain TFB10046)</name>
    <dbReference type="NCBI Taxonomy" id="717982"/>
    <lineage>
        <taxon>Eukaryota</taxon>
        <taxon>Fungi</taxon>
        <taxon>Dikarya</taxon>
        <taxon>Basidiomycota</taxon>
        <taxon>Agaricomycotina</taxon>
        <taxon>Agaricomycetes</taxon>
        <taxon>Auriculariales</taxon>
        <taxon>Auriculariaceae</taxon>
        <taxon>Auricularia</taxon>
    </lineage>
</organism>
<dbReference type="AlphaFoldDB" id="J0WMY7"/>
<evidence type="ECO:0000256" key="1">
    <source>
        <dbReference type="SAM" id="MobiDB-lite"/>
    </source>
</evidence>
<evidence type="ECO:0000313" key="3">
    <source>
        <dbReference type="Proteomes" id="UP000006514"/>
    </source>
</evidence>
<feature type="region of interest" description="Disordered" evidence="1">
    <location>
        <begin position="133"/>
        <end position="164"/>
    </location>
</feature>
<name>J0WMY7_AURST</name>
<gene>
    <name evidence="2" type="ORF">AURDEDRAFT_177721</name>
</gene>
<dbReference type="KEGG" id="adl:AURDEDRAFT_177721"/>
<accession>J0WMY7</accession>
<protein>
    <submittedName>
        <fullName evidence="2">Uncharacterized protein</fullName>
    </submittedName>
</protein>
<sequence length="257" mass="27700">MDAPGLSRALLTSTKQQRHRPHAWRPCAPRPSHGQEHGQPLPTLVGAGGQRGLIALAALHAKNTDALGVCEGWIIKGAHGCIHFHGVRNRKSTQGEFRRHLVCLVQAHPTRTVRSLALKKIIFASLEPGDYGPRDVVHDGQDSEPHPAENGRMPSGAPDGFSVRGAKQPVSLRAVCACDEQQRQAVRSDTNSPIGQNLGVVTCRADSKADAGARMRTWIGGAIRDGNHGLCATEDDIQDTPGVWPDRSPANCAEWSW</sequence>
<keyword evidence="3" id="KW-1185">Reference proteome</keyword>
<feature type="compositionally biased region" description="Basic and acidic residues" evidence="1">
    <location>
        <begin position="133"/>
        <end position="149"/>
    </location>
</feature>
<dbReference type="Proteomes" id="UP000006514">
    <property type="component" value="Unassembled WGS sequence"/>
</dbReference>
<reference evidence="3" key="1">
    <citation type="journal article" date="2012" name="Science">
        <title>The Paleozoic origin of enzymatic lignin decomposition reconstructed from 31 fungal genomes.</title>
        <authorList>
            <person name="Floudas D."/>
            <person name="Binder M."/>
            <person name="Riley R."/>
            <person name="Barry K."/>
            <person name="Blanchette R.A."/>
            <person name="Henrissat B."/>
            <person name="Martinez A.T."/>
            <person name="Otillar R."/>
            <person name="Spatafora J.W."/>
            <person name="Yadav J.S."/>
            <person name="Aerts A."/>
            <person name="Benoit I."/>
            <person name="Boyd A."/>
            <person name="Carlson A."/>
            <person name="Copeland A."/>
            <person name="Coutinho P.M."/>
            <person name="de Vries R.P."/>
            <person name="Ferreira P."/>
            <person name="Findley K."/>
            <person name="Foster B."/>
            <person name="Gaskell J."/>
            <person name="Glotzer D."/>
            <person name="Gorecki P."/>
            <person name="Heitman J."/>
            <person name="Hesse C."/>
            <person name="Hori C."/>
            <person name="Igarashi K."/>
            <person name="Jurgens J.A."/>
            <person name="Kallen N."/>
            <person name="Kersten P."/>
            <person name="Kohler A."/>
            <person name="Kuees U."/>
            <person name="Kumar T.K.A."/>
            <person name="Kuo A."/>
            <person name="LaButti K."/>
            <person name="Larrondo L.F."/>
            <person name="Lindquist E."/>
            <person name="Ling A."/>
            <person name="Lombard V."/>
            <person name="Lucas S."/>
            <person name="Lundell T."/>
            <person name="Martin R."/>
            <person name="McLaughlin D.J."/>
            <person name="Morgenstern I."/>
            <person name="Morin E."/>
            <person name="Murat C."/>
            <person name="Nagy L.G."/>
            <person name="Nolan M."/>
            <person name="Ohm R.A."/>
            <person name="Patyshakuliyeva A."/>
            <person name="Rokas A."/>
            <person name="Ruiz-Duenas F.J."/>
            <person name="Sabat G."/>
            <person name="Salamov A."/>
            <person name="Samejima M."/>
            <person name="Schmutz J."/>
            <person name="Slot J.C."/>
            <person name="St John F."/>
            <person name="Stenlid J."/>
            <person name="Sun H."/>
            <person name="Sun S."/>
            <person name="Syed K."/>
            <person name="Tsang A."/>
            <person name="Wiebenga A."/>
            <person name="Young D."/>
            <person name="Pisabarro A."/>
            <person name="Eastwood D.C."/>
            <person name="Martin F."/>
            <person name="Cullen D."/>
            <person name="Grigoriev I.V."/>
            <person name="Hibbett D.S."/>
        </authorList>
    </citation>
    <scope>NUCLEOTIDE SEQUENCE [LARGE SCALE GENOMIC DNA]</scope>
    <source>
        <strain evidence="3">TFB10046</strain>
    </source>
</reference>
<proteinExistence type="predicted"/>
<feature type="region of interest" description="Disordered" evidence="1">
    <location>
        <begin position="1"/>
        <end position="45"/>
    </location>
</feature>
<evidence type="ECO:0000313" key="2">
    <source>
        <dbReference type="EMBL" id="EJD33195.1"/>
    </source>
</evidence>
<dbReference type="InParanoid" id="J0WMY7"/>